<comment type="catalytic activity">
    <reaction evidence="2">
        <text>oxidized coenzyme F420-(gamma-L-Glu)(n) + a quinol + H(+) = reduced coenzyme F420-(gamma-L-Glu)(n) + a quinone</text>
        <dbReference type="Rhea" id="RHEA:39663"/>
        <dbReference type="Rhea" id="RHEA-COMP:12939"/>
        <dbReference type="Rhea" id="RHEA-COMP:14378"/>
        <dbReference type="ChEBI" id="CHEBI:15378"/>
        <dbReference type="ChEBI" id="CHEBI:24646"/>
        <dbReference type="ChEBI" id="CHEBI:132124"/>
        <dbReference type="ChEBI" id="CHEBI:133980"/>
        <dbReference type="ChEBI" id="CHEBI:139511"/>
    </reaction>
</comment>
<evidence type="ECO:0000313" key="4">
    <source>
        <dbReference type="EMBL" id="NMN99925.1"/>
    </source>
</evidence>
<dbReference type="AlphaFoldDB" id="A0A848KMM4"/>
<dbReference type="EMBL" id="JABBNB010000001">
    <property type="protein sequence ID" value="NMN99925.1"/>
    <property type="molecule type" value="Genomic_DNA"/>
</dbReference>
<keyword evidence="5" id="KW-1185">Reference proteome</keyword>
<dbReference type="GO" id="GO:0070967">
    <property type="term" value="F:coenzyme F420 binding"/>
    <property type="evidence" value="ECO:0007669"/>
    <property type="project" value="TreeGrafter"/>
</dbReference>
<feature type="region of interest" description="Disordered" evidence="3">
    <location>
        <begin position="1"/>
        <end position="32"/>
    </location>
</feature>
<dbReference type="Pfam" id="PF04075">
    <property type="entry name" value="F420H2_quin_red"/>
    <property type="match status" value="1"/>
</dbReference>
<comment type="caution">
    <text evidence="4">The sequence shown here is derived from an EMBL/GenBank/DDBJ whole genome shotgun (WGS) entry which is preliminary data.</text>
</comment>
<organism evidence="4 5">
    <name type="scientific">Gordonia asplenii</name>
    <dbReference type="NCBI Taxonomy" id="2725283"/>
    <lineage>
        <taxon>Bacteria</taxon>
        <taxon>Bacillati</taxon>
        <taxon>Actinomycetota</taxon>
        <taxon>Actinomycetes</taxon>
        <taxon>Mycobacteriales</taxon>
        <taxon>Gordoniaceae</taxon>
        <taxon>Gordonia</taxon>
    </lineage>
</organism>
<dbReference type="InterPro" id="IPR004378">
    <property type="entry name" value="F420H2_quin_Rdtase"/>
</dbReference>
<dbReference type="Gene3D" id="2.30.110.10">
    <property type="entry name" value="Electron Transport, Fmn-binding Protein, Chain A"/>
    <property type="match status" value="1"/>
</dbReference>
<dbReference type="PANTHER" id="PTHR39428">
    <property type="entry name" value="F420H(2)-DEPENDENT QUINONE REDUCTASE RV1261C"/>
    <property type="match status" value="1"/>
</dbReference>
<evidence type="ECO:0000256" key="2">
    <source>
        <dbReference type="ARBA" id="ARBA00049106"/>
    </source>
</evidence>
<evidence type="ECO:0000313" key="5">
    <source>
        <dbReference type="Proteomes" id="UP000550729"/>
    </source>
</evidence>
<dbReference type="InterPro" id="IPR012349">
    <property type="entry name" value="Split_barrel_FMN-bd"/>
</dbReference>
<dbReference type="RefSeq" id="WP_170192404.1">
    <property type="nucleotide sequence ID" value="NZ_JABBNB010000001.1"/>
</dbReference>
<reference evidence="4 5" key="1">
    <citation type="submission" date="2020-04" db="EMBL/GenBank/DDBJ databases">
        <title>Gordonia sp. nov. TBRC 11910.</title>
        <authorList>
            <person name="Suriyachadkun C."/>
        </authorList>
    </citation>
    <scope>NUCLEOTIDE SEQUENCE [LARGE SCALE GENOMIC DNA]</scope>
    <source>
        <strain evidence="4 5">TBRC 11910</strain>
    </source>
</reference>
<dbReference type="NCBIfam" id="TIGR00026">
    <property type="entry name" value="hi_GC_TIGR00026"/>
    <property type="match status" value="1"/>
</dbReference>
<protein>
    <submittedName>
        <fullName evidence="4">Nitroreductase family deazaflavin-dependent oxidoreductase</fullName>
    </submittedName>
</protein>
<proteinExistence type="inferred from homology"/>
<gene>
    <name evidence="4" type="ORF">HH308_01700</name>
</gene>
<sequence length="145" mass="16012">MALHGEYAPSTSDWARKQAETIEESGGTEGTSMNGIDVVVLTTLGAKSGKLRKTPLIRVEHDGEYLAVASLGGAPNNPQWYHNVVAHPEVDLRDGERVHSYTARELSGAERSTWWDRAVDAFPNYAEYQTRTSRVIPIFLLTPNS</sequence>
<comment type="similarity">
    <text evidence="1">Belongs to the F420H(2)-dependent quinone reductase family.</text>
</comment>
<evidence type="ECO:0000256" key="3">
    <source>
        <dbReference type="SAM" id="MobiDB-lite"/>
    </source>
</evidence>
<accession>A0A848KMM4</accession>
<dbReference type="Proteomes" id="UP000550729">
    <property type="component" value="Unassembled WGS sequence"/>
</dbReference>
<dbReference type="PANTHER" id="PTHR39428:SF3">
    <property type="entry name" value="DEAZAFLAVIN-DEPENDENT NITROREDUCTASE"/>
    <property type="match status" value="1"/>
</dbReference>
<evidence type="ECO:0000256" key="1">
    <source>
        <dbReference type="ARBA" id="ARBA00008710"/>
    </source>
</evidence>
<name>A0A848KMM4_9ACTN</name>
<dbReference type="GO" id="GO:0005886">
    <property type="term" value="C:plasma membrane"/>
    <property type="evidence" value="ECO:0007669"/>
    <property type="project" value="TreeGrafter"/>
</dbReference>
<dbReference type="GO" id="GO:0016491">
    <property type="term" value="F:oxidoreductase activity"/>
    <property type="evidence" value="ECO:0007669"/>
    <property type="project" value="InterPro"/>
</dbReference>